<evidence type="ECO:0000256" key="4">
    <source>
        <dbReference type="SAM" id="MobiDB-lite"/>
    </source>
</evidence>
<evidence type="ECO:0000256" key="1">
    <source>
        <dbReference type="ARBA" id="ARBA00004123"/>
    </source>
</evidence>
<dbReference type="eggNOG" id="ENOG502R9KJ">
    <property type="taxonomic scope" value="Eukaryota"/>
</dbReference>
<keyword evidence="6" id="KW-1185">Reference proteome</keyword>
<feature type="compositionally biased region" description="Basic and acidic residues" evidence="4">
    <location>
        <begin position="568"/>
        <end position="583"/>
    </location>
</feature>
<keyword evidence="3" id="KW-0539">Nucleus</keyword>
<dbReference type="HOGENOM" id="CLU_444804_0_0_1"/>
<feature type="region of interest" description="Disordered" evidence="4">
    <location>
        <begin position="1"/>
        <end position="67"/>
    </location>
</feature>
<dbReference type="Proteomes" id="UP000016801">
    <property type="component" value="Unassembled WGS sequence"/>
</dbReference>
<reference evidence="5 6" key="1">
    <citation type="journal article" date="2013" name="PLoS Genet.">
        <title>Plant-symbiotic fungi as chemical engineers: Multi-genome analysis of the Clavicipitaceae reveals dynamics of alkaloid loci.</title>
        <authorList>
            <person name="Schardl C.L."/>
            <person name="Young C.A."/>
            <person name="Hesse U."/>
            <person name="Amyotte S.G."/>
            <person name="Andreeva K."/>
            <person name="Calie P.J."/>
            <person name="Fleetwood D.J."/>
            <person name="Haws D.C."/>
            <person name="Moore N."/>
            <person name="Oeser B."/>
            <person name="Panaccione D.G."/>
            <person name="Schweri K.K."/>
            <person name="Voisey C.R."/>
            <person name="Farman M.L."/>
            <person name="Jaromczyk J.W."/>
            <person name="Roe B.A."/>
            <person name="O'Sullivan D.M."/>
            <person name="Scott B."/>
            <person name="Tudzynski P."/>
            <person name="An Z."/>
            <person name="Arnaoudova E.G."/>
            <person name="Bullock C.T."/>
            <person name="Charlton N.D."/>
            <person name="Chen L."/>
            <person name="Cox M."/>
            <person name="Dinkins R.D."/>
            <person name="Florea S."/>
            <person name="Glenn A.E."/>
            <person name="Gordon A."/>
            <person name="Gueldener U."/>
            <person name="Harris D.R."/>
            <person name="Hollin W."/>
            <person name="Jaromczyk J."/>
            <person name="Johnson R.D."/>
            <person name="Khan A.K."/>
            <person name="Leistner E."/>
            <person name="Leuchtmann A."/>
            <person name="Li C."/>
            <person name="Liu J."/>
            <person name="Liu J."/>
            <person name="Liu M."/>
            <person name="Mace W."/>
            <person name="Machado C."/>
            <person name="Nagabhyru P."/>
            <person name="Pan J."/>
            <person name="Schmid J."/>
            <person name="Sugawara K."/>
            <person name="Steiner U."/>
            <person name="Takach J.E."/>
            <person name="Tanaka E."/>
            <person name="Webb J.S."/>
            <person name="Wilson E.V."/>
            <person name="Wiseman J.L."/>
            <person name="Yoshida R."/>
            <person name="Zeng Z."/>
        </authorList>
    </citation>
    <scope>NUCLEOTIDE SEQUENCE [LARGE SCALE GENOMIC DNA]</scope>
    <source>
        <strain evidence="5 6">20.1</strain>
    </source>
</reference>
<feature type="compositionally biased region" description="Polar residues" evidence="4">
    <location>
        <begin position="246"/>
        <end position="278"/>
    </location>
</feature>
<feature type="compositionally biased region" description="Pro residues" evidence="4">
    <location>
        <begin position="349"/>
        <end position="363"/>
    </location>
</feature>
<feature type="region of interest" description="Disordered" evidence="4">
    <location>
        <begin position="242"/>
        <end position="278"/>
    </location>
</feature>
<feature type="compositionally biased region" description="Polar residues" evidence="4">
    <location>
        <begin position="45"/>
        <end position="62"/>
    </location>
</feature>
<feature type="compositionally biased region" description="Basic and acidic residues" evidence="4">
    <location>
        <begin position="604"/>
        <end position="614"/>
    </location>
</feature>
<dbReference type="Pfam" id="PF10471">
    <property type="entry name" value="ANAPC_CDC26"/>
    <property type="match status" value="1"/>
</dbReference>
<dbReference type="PANTHER" id="PTHR45093:SF2">
    <property type="entry name" value="LISH DOMAIN-CONTAINING PROTEIN"/>
    <property type="match status" value="1"/>
</dbReference>
<evidence type="ECO:0000313" key="5">
    <source>
        <dbReference type="EMBL" id="CCE28194.1"/>
    </source>
</evidence>
<dbReference type="InterPro" id="IPR018860">
    <property type="entry name" value="APC_suCDC26"/>
</dbReference>
<feature type="compositionally biased region" description="Acidic residues" evidence="4">
    <location>
        <begin position="393"/>
        <end position="402"/>
    </location>
</feature>
<dbReference type="OrthoDB" id="5244857at2759"/>
<feature type="region of interest" description="Disordered" evidence="4">
    <location>
        <begin position="318"/>
        <end position="438"/>
    </location>
</feature>
<evidence type="ECO:0000313" key="6">
    <source>
        <dbReference type="Proteomes" id="UP000016801"/>
    </source>
</evidence>
<feature type="region of interest" description="Disordered" evidence="4">
    <location>
        <begin position="131"/>
        <end position="184"/>
    </location>
</feature>
<name>M1WBC2_CLAP2</name>
<dbReference type="GO" id="GO:0031145">
    <property type="term" value="P:anaphase-promoting complex-dependent catabolic process"/>
    <property type="evidence" value="ECO:0007669"/>
    <property type="project" value="InterPro"/>
</dbReference>
<evidence type="ECO:0000256" key="3">
    <source>
        <dbReference type="ARBA" id="ARBA00023242"/>
    </source>
</evidence>
<sequence>MPRPGQEFDDSHRPMAPPVIRRGRLHVLSSRTTSRADVGFKADTPLTSRGSIEPPSVTSTEAASHDREWAESLRSLIRDTENAFQAVRDVLDYNTKHDASKTRNKTCTTTRIKTRSKTRKTWLFGLYVKSTHPPAASPPVQRAPSPLDKPLPPHPSTEAEQGRRPAANEKRKANKSRRDISNKATSMWKGLSNIRGPARWVDQILTDAGLKKIEADEMVTQEQIRQFREARLRAEQLQLELEAQQSSDESVFETDSSRTSQGSASTALSSDHLSLCSNSPSQSMPFSMTMDPMDHAVVHKDFSLPMREREDFTLFRQQQEEEQQQEQQLRQRQRQREREQDRWRQQSSQPPPTPPPPPPPPVRPKSVQLPDLPPKNPERSNKRPTRLATIPEAEPDCSDNGDECSQGVPSGDFGQDPAYDNHGYDSDTSLYEEDEEETAEEMAAWFESFGFESHGQLIREDTIASRSCSDLSATLRCPPSPRSSTYSYPLGSSASGGAVHCAELGVDGAKAMPTDMARYASTGPMRFLTAPGPPRPITHHITHHASPVKMLRRPPTTLHITPEDIAAYEDRRASEARAAEADARAQQQQQEQQQQQQQQQQPGAEERIMGRRRR</sequence>
<organism evidence="5 6">
    <name type="scientific">Claviceps purpurea (strain 20.1)</name>
    <name type="common">Ergot fungus</name>
    <name type="synonym">Sphacelia segetum</name>
    <dbReference type="NCBI Taxonomy" id="1111077"/>
    <lineage>
        <taxon>Eukaryota</taxon>
        <taxon>Fungi</taxon>
        <taxon>Dikarya</taxon>
        <taxon>Ascomycota</taxon>
        <taxon>Pezizomycotina</taxon>
        <taxon>Sordariomycetes</taxon>
        <taxon>Hypocreomycetidae</taxon>
        <taxon>Hypocreales</taxon>
        <taxon>Clavicipitaceae</taxon>
        <taxon>Claviceps</taxon>
    </lineage>
</organism>
<comment type="subcellular location">
    <subcellularLocation>
        <location evidence="1">Nucleus</location>
    </subcellularLocation>
</comment>
<feature type="region of interest" description="Disordered" evidence="4">
    <location>
        <begin position="560"/>
        <end position="614"/>
    </location>
</feature>
<evidence type="ECO:0000256" key="2">
    <source>
        <dbReference type="ARBA" id="ARBA00022786"/>
    </source>
</evidence>
<comment type="caution">
    <text evidence="5">The sequence shown here is derived from an EMBL/GenBank/DDBJ whole genome shotgun (WGS) entry which is preliminary data.</text>
</comment>
<accession>M1WBC2</accession>
<feature type="compositionally biased region" description="Basic and acidic residues" evidence="4">
    <location>
        <begin position="160"/>
        <end position="181"/>
    </location>
</feature>
<keyword evidence="2" id="KW-0833">Ubl conjugation pathway</keyword>
<proteinExistence type="predicted"/>
<feature type="compositionally biased region" description="Basic and acidic residues" evidence="4">
    <location>
        <begin position="334"/>
        <end position="344"/>
    </location>
</feature>
<feature type="compositionally biased region" description="Low complexity" evidence="4">
    <location>
        <begin position="584"/>
        <end position="601"/>
    </location>
</feature>
<gene>
    <name evidence="5" type="ORF">CPUR_01668</name>
</gene>
<dbReference type="GO" id="GO:0005680">
    <property type="term" value="C:anaphase-promoting complex"/>
    <property type="evidence" value="ECO:0007669"/>
    <property type="project" value="InterPro"/>
</dbReference>
<dbReference type="AlphaFoldDB" id="M1WBC2"/>
<dbReference type="VEuPathDB" id="FungiDB:CPUR_01668"/>
<dbReference type="PANTHER" id="PTHR45093">
    <property type="entry name" value="TRANSCRIPTION ACTIVATOR MSS11"/>
    <property type="match status" value="1"/>
</dbReference>
<dbReference type="EMBL" id="CAGA01000007">
    <property type="protein sequence ID" value="CCE28194.1"/>
    <property type="molecule type" value="Genomic_DNA"/>
</dbReference>
<protein>
    <submittedName>
        <fullName evidence="5">Uncharacterized protein</fullName>
    </submittedName>
</protein>